<accession>A0A644TWP0</accession>
<dbReference type="Pfam" id="PF02441">
    <property type="entry name" value="Flavoprotein"/>
    <property type="match status" value="1"/>
</dbReference>
<dbReference type="SUPFAM" id="SSF52507">
    <property type="entry name" value="Homo-oligomeric flavin-containing Cys decarboxylases, HFCD"/>
    <property type="match status" value="1"/>
</dbReference>
<dbReference type="GO" id="GO:0106141">
    <property type="term" value="F:flavin prenyltransferase activity"/>
    <property type="evidence" value="ECO:0007669"/>
    <property type="project" value="UniProtKB-EC"/>
</dbReference>
<dbReference type="InterPro" id="IPR036551">
    <property type="entry name" value="Flavin_trans-like"/>
</dbReference>
<feature type="domain" description="Flavoprotein" evidence="5">
    <location>
        <begin position="3"/>
        <end position="185"/>
    </location>
</feature>
<dbReference type="InterPro" id="IPR004507">
    <property type="entry name" value="UbiX-like"/>
</dbReference>
<organism evidence="6">
    <name type="scientific">bioreactor metagenome</name>
    <dbReference type="NCBI Taxonomy" id="1076179"/>
    <lineage>
        <taxon>unclassified sequences</taxon>
        <taxon>metagenomes</taxon>
        <taxon>ecological metagenomes</taxon>
    </lineage>
</organism>
<evidence type="ECO:0000256" key="4">
    <source>
        <dbReference type="ARBA" id="ARBA00022679"/>
    </source>
</evidence>
<evidence type="ECO:0000256" key="1">
    <source>
        <dbReference type="ARBA" id="ARBA00022602"/>
    </source>
</evidence>
<keyword evidence="2" id="KW-0285">Flavoprotein</keyword>
<dbReference type="EMBL" id="VSSQ01000055">
    <property type="protein sequence ID" value="MPL70847.1"/>
    <property type="molecule type" value="Genomic_DNA"/>
</dbReference>
<protein>
    <submittedName>
        <fullName evidence="6">Flavin prenyltransferase UbiX</fullName>
        <ecNumber evidence="6">2.5.1.129</ecNumber>
    </submittedName>
</protein>
<comment type="caution">
    <text evidence="6">The sequence shown here is derived from an EMBL/GenBank/DDBJ whole genome shotgun (WGS) entry which is preliminary data.</text>
</comment>
<name>A0A644TWP0_9ZZZZ</name>
<dbReference type="AlphaFoldDB" id="A0A644TWP0"/>
<dbReference type="Gene3D" id="3.40.50.1950">
    <property type="entry name" value="Flavin prenyltransferase-like"/>
    <property type="match status" value="1"/>
</dbReference>
<evidence type="ECO:0000256" key="2">
    <source>
        <dbReference type="ARBA" id="ARBA00022630"/>
    </source>
</evidence>
<keyword evidence="1" id="KW-0637">Prenyltransferase</keyword>
<evidence type="ECO:0000259" key="5">
    <source>
        <dbReference type="Pfam" id="PF02441"/>
    </source>
</evidence>
<dbReference type="EC" id="2.5.1.129" evidence="6"/>
<dbReference type="InterPro" id="IPR003382">
    <property type="entry name" value="Flavoprotein"/>
</dbReference>
<gene>
    <name evidence="6" type="primary">ubiX_2</name>
    <name evidence="6" type="ORF">SDC9_16609</name>
</gene>
<evidence type="ECO:0000256" key="3">
    <source>
        <dbReference type="ARBA" id="ARBA00022643"/>
    </source>
</evidence>
<keyword evidence="4 6" id="KW-0808">Transferase</keyword>
<reference evidence="6" key="1">
    <citation type="submission" date="2019-08" db="EMBL/GenBank/DDBJ databases">
        <authorList>
            <person name="Kucharzyk K."/>
            <person name="Murdoch R.W."/>
            <person name="Higgins S."/>
            <person name="Loffler F."/>
        </authorList>
    </citation>
    <scope>NUCLEOTIDE SEQUENCE</scope>
</reference>
<evidence type="ECO:0000313" key="6">
    <source>
        <dbReference type="EMBL" id="MPL70847.1"/>
    </source>
</evidence>
<keyword evidence="3" id="KW-0288">FMN</keyword>
<sequence>MERFLVCITGASGAIYSLRLVAALAARGCIVHLCCSPWGARLILEETGRPLGYWLGKIRSSGGPNTAPAIIRQHSAEDFSAPIASGSFRLNGTIISPCSMGTMGSLASGACSTLIHRAGAVALKEGWPLVLVPRETPLSLISLKAFVQLKEAGAVILPACPSFYSKPETIEQLADTVVNRILDHLDMPSEQAYRWRQPSRYT</sequence>
<dbReference type="NCBIfam" id="TIGR00421">
    <property type="entry name" value="ubiX_pad"/>
    <property type="match status" value="1"/>
</dbReference>
<proteinExistence type="inferred from homology"/>
<dbReference type="HAMAP" id="MF_01984">
    <property type="entry name" value="ubiX_pad"/>
    <property type="match status" value="1"/>
</dbReference>